<dbReference type="InterPro" id="IPR036291">
    <property type="entry name" value="NAD(P)-bd_dom_sf"/>
</dbReference>
<dbReference type="SUPFAM" id="SSF51735">
    <property type="entry name" value="NAD(P)-binding Rossmann-fold domains"/>
    <property type="match status" value="1"/>
</dbReference>
<evidence type="ECO:0000256" key="1">
    <source>
        <dbReference type="ARBA" id="ARBA00006484"/>
    </source>
</evidence>
<dbReference type="InterPro" id="IPR002347">
    <property type="entry name" value="SDR_fam"/>
</dbReference>
<dbReference type="CDD" id="cd05355">
    <property type="entry name" value="SDR_c1"/>
    <property type="match status" value="1"/>
</dbReference>
<dbReference type="Pfam" id="PF13561">
    <property type="entry name" value="adh_short_C2"/>
    <property type="match status" value="1"/>
</dbReference>
<name>A0ABR8WMB4_9FLAO</name>
<dbReference type="InterPro" id="IPR020904">
    <property type="entry name" value="Sc_DH/Rdtase_CS"/>
</dbReference>
<keyword evidence="2" id="KW-0560">Oxidoreductase</keyword>
<evidence type="ECO:0000256" key="2">
    <source>
        <dbReference type="ARBA" id="ARBA00023002"/>
    </source>
</evidence>
<protein>
    <submittedName>
        <fullName evidence="4">SDR family oxidoreductase</fullName>
    </submittedName>
</protein>
<dbReference type="PRINTS" id="PR00080">
    <property type="entry name" value="SDRFAMILY"/>
</dbReference>
<dbReference type="PANTHER" id="PTHR48107">
    <property type="entry name" value="NADPH-DEPENDENT ALDEHYDE REDUCTASE-LIKE PROTEIN, CHLOROPLASTIC-RELATED"/>
    <property type="match status" value="1"/>
</dbReference>
<dbReference type="EMBL" id="JACSPS010000002">
    <property type="protein sequence ID" value="MBD8018082.1"/>
    <property type="molecule type" value="Genomic_DNA"/>
</dbReference>
<comment type="caution">
    <text evidence="4">The sequence shown here is derived from an EMBL/GenBank/DDBJ whole genome shotgun (WGS) entry which is preliminary data.</text>
</comment>
<dbReference type="PROSITE" id="PS00061">
    <property type="entry name" value="ADH_SHORT"/>
    <property type="match status" value="1"/>
</dbReference>
<feature type="region of interest" description="Disordered" evidence="3">
    <location>
        <begin position="1"/>
        <end position="35"/>
    </location>
</feature>
<gene>
    <name evidence="4" type="ORF">H9628_06330</name>
</gene>
<keyword evidence="5" id="KW-1185">Reference proteome</keyword>
<comment type="similarity">
    <text evidence="1">Belongs to the short-chain dehydrogenases/reductases (SDR) family.</text>
</comment>
<organism evidence="4 5">
    <name type="scientific">Kaistella pullorum</name>
    <dbReference type="NCBI Taxonomy" id="2763074"/>
    <lineage>
        <taxon>Bacteria</taxon>
        <taxon>Pseudomonadati</taxon>
        <taxon>Bacteroidota</taxon>
        <taxon>Flavobacteriia</taxon>
        <taxon>Flavobacteriales</taxon>
        <taxon>Weeksellaceae</taxon>
        <taxon>Chryseobacterium group</taxon>
        <taxon>Kaistella</taxon>
    </lineage>
</organism>
<accession>A0ABR8WMB4</accession>
<dbReference type="Proteomes" id="UP000626242">
    <property type="component" value="Unassembled WGS sequence"/>
</dbReference>
<dbReference type="PRINTS" id="PR00081">
    <property type="entry name" value="GDHRDH"/>
</dbReference>
<proteinExistence type="inferred from homology"/>
<dbReference type="PANTHER" id="PTHR48107:SF16">
    <property type="entry name" value="NADPH-DEPENDENT ALDEHYDE REDUCTASE 1, CHLOROPLASTIC"/>
    <property type="match status" value="1"/>
</dbReference>
<dbReference type="Gene3D" id="3.40.50.720">
    <property type="entry name" value="NAD(P)-binding Rossmann-like Domain"/>
    <property type="match status" value="1"/>
</dbReference>
<reference evidence="4 5" key="1">
    <citation type="submission" date="2020-08" db="EMBL/GenBank/DDBJ databases">
        <title>A Genomic Blueprint of the Chicken Gut Microbiome.</title>
        <authorList>
            <person name="Gilroy R."/>
            <person name="Ravi A."/>
            <person name="Getino M."/>
            <person name="Pursley I."/>
            <person name="Horton D.L."/>
            <person name="Alikhan N.-F."/>
            <person name="Baker D."/>
            <person name="Gharbi K."/>
            <person name="Hall N."/>
            <person name="Watson M."/>
            <person name="Adriaenssens E.M."/>
            <person name="Foster-Nyarko E."/>
            <person name="Jarju S."/>
            <person name="Secka A."/>
            <person name="Antonio M."/>
            <person name="Oren A."/>
            <person name="Chaudhuri R."/>
            <person name="La Ragione R.M."/>
            <person name="Hildebrand F."/>
            <person name="Pallen M.J."/>
        </authorList>
    </citation>
    <scope>NUCLEOTIDE SEQUENCE [LARGE SCALE GENOMIC DNA]</scope>
    <source>
        <strain evidence="4 5">Sa1CVA4</strain>
    </source>
</reference>
<evidence type="ECO:0000313" key="5">
    <source>
        <dbReference type="Proteomes" id="UP000626242"/>
    </source>
</evidence>
<evidence type="ECO:0000313" key="4">
    <source>
        <dbReference type="EMBL" id="MBD8018082.1"/>
    </source>
</evidence>
<sequence length="285" mass="30636">MQKDSKKKIRPEQSQAKPGLEKNLKPKPKSQPALAGDKLSGKVALITGGDSGIGRATALLFAEHGADIAIAYLNETADAKETKKVVEKLGRKCLLIEGDLGNETHCKKVISKTLKKFGSLDILINNAGTHWEADSIEDITTKQLMTTFNANFFSIFWLTKNAMPHLKKGSSIINTTSVTAYRGSDHLIDYAATKGAILSFTRSLSANLAEKGIRVNAVAPGPIWTPLIASTFSKESVAEFGSDVPMKRAGEPREVATCFLFLASEDSSYMTGQVLHPNGGEIVGS</sequence>
<evidence type="ECO:0000256" key="3">
    <source>
        <dbReference type="SAM" id="MobiDB-lite"/>
    </source>
</evidence>
<dbReference type="RefSeq" id="WP_251833279.1">
    <property type="nucleotide sequence ID" value="NZ_JACSPS010000002.1"/>
</dbReference>